<keyword evidence="6" id="KW-0906">Nuclear pore complex</keyword>
<keyword evidence="5" id="KW-0811">Translocation</keyword>
<evidence type="ECO:0000256" key="8">
    <source>
        <dbReference type="SAM" id="MobiDB-lite"/>
    </source>
</evidence>
<evidence type="ECO:0000256" key="2">
    <source>
        <dbReference type="ARBA" id="ARBA00022448"/>
    </source>
</evidence>
<evidence type="ECO:0000256" key="5">
    <source>
        <dbReference type="ARBA" id="ARBA00023010"/>
    </source>
</evidence>
<keyword evidence="4" id="KW-0653">Protein transport</keyword>
<evidence type="ECO:0000256" key="4">
    <source>
        <dbReference type="ARBA" id="ARBA00022927"/>
    </source>
</evidence>
<feature type="compositionally biased region" description="Polar residues" evidence="8">
    <location>
        <begin position="666"/>
        <end position="693"/>
    </location>
</feature>
<dbReference type="GO" id="GO:0017056">
    <property type="term" value="F:structural constituent of nuclear pore"/>
    <property type="evidence" value="ECO:0007669"/>
    <property type="project" value="InterPro"/>
</dbReference>
<keyword evidence="7" id="KW-0539">Nucleus</keyword>
<evidence type="ECO:0000313" key="9">
    <source>
        <dbReference type="EMBL" id="JAS42899.1"/>
    </source>
</evidence>
<keyword evidence="3" id="KW-0509">mRNA transport</keyword>
<protein>
    <recommendedName>
        <fullName evidence="10">Nucleoporin Nup58</fullName>
    </recommendedName>
</protein>
<reference evidence="9" key="1">
    <citation type="submission" date="2015-11" db="EMBL/GenBank/DDBJ databases">
        <title>De novo transcriptome assembly of four potential Pierce s Disease insect vectors from Arizona vineyards.</title>
        <authorList>
            <person name="Tassone E.E."/>
        </authorList>
    </citation>
    <scope>NUCLEOTIDE SEQUENCE</scope>
</reference>
<dbReference type="GO" id="GO:0008139">
    <property type="term" value="F:nuclear localization sequence binding"/>
    <property type="evidence" value="ECO:0007669"/>
    <property type="project" value="InterPro"/>
</dbReference>
<feature type="compositionally biased region" description="Low complexity" evidence="8">
    <location>
        <begin position="29"/>
        <end position="59"/>
    </location>
</feature>
<dbReference type="Pfam" id="PF15967">
    <property type="entry name" value="Nucleoporin_FG2"/>
    <property type="match status" value="1"/>
</dbReference>
<dbReference type="EMBL" id="GECZ01026870">
    <property type="protein sequence ID" value="JAS42899.1"/>
    <property type="molecule type" value="Transcribed_RNA"/>
</dbReference>
<organism evidence="9">
    <name type="scientific">Cuerna arida</name>
    <dbReference type="NCBI Taxonomy" id="1464854"/>
    <lineage>
        <taxon>Eukaryota</taxon>
        <taxon>Metazoa</taxon>
        <taxon>Ecdysozoa</taxon>
        <taxon>Arthropoda</taxon>
        <taxon>Hexapoda</taxon>
        <taxon>Insecta</taxon>
        <taxon>Pterygota</taxon>
        <taxon>Neoptera</taxon>
        <taxon>Paraneoptera</taxon>
        <taxon>Hemiptera</taxon>
        <taxon>Auchenorrhyncha</taxon>
        <taxon>Membracoidea</taxon>
        <taxon>Cicadellidae</taxon>
        <taxon>Cicadellinae</taxon>
        <taxon>Proconiini</taxon>
        <taxon>Cuerna</taxon>
    </lineage>
</organism>
<feature type="region of interest" description="Disordered" evidence="8">
    <location>
        <begin position="601"/>
        <end position="650"/>
    </location>
</feature>
<dbReference type="GO" id="GO:0005643">
    <property type="term" value="C:nuclear pore"/>
    <property type="evidence" value="ECO:0007669"/>
    <property type="project" value="UniProtKB-SubCell"/>
</dbReference>
<evidence type="ECO:0000256" key="6">
    <source>
        <dbReference type="ARBA" id="ARBA00023132"/>
    </source>
</evidence>
<dbReference type="GO" id="GO:0015031">
    <property type="term" value="P:protein transport"/>
    <property type="evidence" value="ECO:0007669"/>
    <property type="project" value="UniProtKB-KW"/>
</dbReference>
<feature type="region of interest" description="Disordered" evidence="8">
    <location>
        <begin position="666"/>
        <end position="706"/>
    </location>
</feature>
<dbReference type="InterPro" id="IPR024882">
    <property type="entry name" value="NUP58/p45/49"/>
</dbReference>
<evidence type="ECO:0008006" key="10">
    <source>
        <dbReference type="Google" id="ProtNLM"/>
    </source>
</evidence>
<proteinExistence type="predicted"/>
<dbReference type="PANTHER" id="PTHR13437">
    <property type="entry name" value="NUCLEOPORIN P58/P45 NUCLEOPORIN-LIKE PROTEIN 1"/>
    <property type="match status" value="1"/>
</dbReference>
<evidence type="ECO:0000256" key="3">
    <source>
        <dbReference type="ARBA" id="ARBA00022816"/>
    </source>
</evidence>
<sequence length="706" mass="72165">MAGFSFGTPTTSAPSFSFGSNTGTGGSSGFNFGPQPTNTTTTTLQFSAPASTGGTFTTPAATGSSGFNFGSSGGLSMGTPTATTQSSLSFKPGSLGGGLSFGSPAPATSQQSAIGFTTPVVSTGQSALTFGSASTANQQTLSFGSTPATSQPLTFGTLPTTSQPVSFGGAPTTATQPSLSFGSTTATTQPTLTFGSTPATSQPTLSFGNATTQPTLTFGSTPATSQPALSFGNTVATTQPTLSFGSGPATSQPLTFGTSQGTTQTTLGFGTTPATTQAGLSFGNTPATTQSTLGFGLSAPVSTATTGLSLATSASATPGLSFGLGTNNQTATTTTSAPTLLNFSTPKTTASTGFSLSVSGAGTGTSLFTLPTTSAPTTSAPVVFKGLGGVDTSTTQGSGQKDAKSVKENIVDREIMQTLDTFKNFVKQQKTLSCEVSRAPVKPMHKVTEDTEALRQLLTSVSSALQKNRVVANKLKTDTTKCLSLCEMAQRTHDTPPGLQNDNIAPLEFFIQLVSKFERDIQVLRQEIDNTEKHVNSLSYPAILTPQELSVALRRLHDSFVALAGRLQSAHAGVIAQKERHLSLRRHFLKDQTNVFETTTRNASAAKKSPCGAGNFPPMPGPTPFSSMGGMHNISLMGGTDKPVTFSTGPTSLSGWGSSSMSILNTTPASSFLQSPGTSLLSSPQPVDNQNFQLGKPPPGNKRGKR</sequence>
<evidence type="ECO:0000256" key="1">
    <source>
        <dbReference type="ARBA" id="ARBA00004567"/>
    </source>
</evidence>
<feature type="region of interest" description="Disordered" evidence="8">
    <location>
        <begin position="26"/>
        <end position="59"/>
    </location>
</feature>
<dbReference type="GO" id="GO:0051028">
    <property type="term" value="P:mRNA transport"/>
    <property type="evidence" value="ECO:0007669"/>
    <property type="project" value="UniProtKB-KW"/>
</dbReference>
<feature type="region of interest" description="Disordered" evidence="8">
    <location>
        <begin position="164"/>
        <end position="185"/>
    </location>
</feature>
<gene>
    <name evidence="9" type="ORF">g.26588</name>
</gene>
<dbReference type="AlphaFoldDB" id="A0A1B6EY21"/>
<feature type="compositionally biased region" description="Polar residues" evidence="8">
    <location>
        <begin position="172"/>
        <end position="185"/>
    </location>
</feature>
<evidence type="ECO:0000256" key="7">
    <source>
        <dbReference type="ARBA" id="ARBA00023242"/>
    </source>
</evidence>
<dbReference type="Gene3D" id="6.10.140.1350">
    <property type="match status" value="1"/>
</dbReference>
<feature type="region of interest" description="Disordered" evidence="8">
    <location>
        <begin position="1"/>
        <end position="20"/>
    </location>
</feature>
<accession>A0A1B6EY21</accession>
<name>A0A1B6EY21_9HEMI</name>
<dbReference type="PANTHER" id="PTHR13437:SF2">
    <property type="entry name" value="NUCLEOPORIN P58_P45"/>
    <property type="match status" value="1"/>
</dbReference>
<keyword evidence="2" id="KW-0813">Transport</keyword>
<comment type="subcellular location">
    <subcellularLocation>
        <location evidence="1">Nucleus</location>
        <location evidence="1">Nuclear pore complex</location>
    </subcellularLocation>
</comment>